<dbReference type="Pfam" id="PF01485">
    <property type="entry name" value="IBR"/>
    <property type="match status" value="1"/>
</dbReference>
<evidence type="ECO:0000313" key="10">
    <source>
        <dbReference type="EMBL" id="TEB25398.1"/>
    </source>
</evidence>
<gene>
    <name evidence="10" type="ORF">FA13DRAFT_1167850</name>
</gene>
<dbReference type="STRING" id="71717.A0A4Y7SUV3"/>
<dbReference type="Gene3D" id="1.20.120.1750">
    <property type="match status" value="1"/>
</dbReference>
<evidence type="ECO:0000256" key="8">
    <source>
        <dbReference type="ARBA" id="ARBA00022833"/>
    </source>
</evidence>
<reference evidence="10 11" key="1">
    <citation type="journal article" date="2019" name="Nat. Ecol. Evol.">
        <title>Megaphylogeny resolves global patterns of mushroom evolution.</title>
        <authorList>
            <person name="Varga T."/>
            <person name="Krizsan K."/>
            <person name="Foldi C."/>
            <person name="Dima B."/>
            <person name="Sanchez-Garcia M."/>
            <person name="Sanchez-Ramirez S."/>
            <person name="Szollosi G.J."/>
            <person name="Szarkandi J.G."/>
            <person name="Papp V."/>
            <person name="Albert L."/>
            <person name="Andreopoulos W."/>
            <person name="Angelini C."/>
            <person name="Antonin V."/>
            <person name="Barry K.W."/>
            <person name="Bougher N.L."/>
            <person name="Buchanan P."/>
            <person name="Buyck B."/>
            <person name="Bense V."/>
            <person name="Catcheside P."/>
            <person name="Chovatia M."/>
            <person name="Cooper J."/>
            <person name="Damon W."/>
            <person name="Desjardin D."/>
            <person name="Finy P."/>
            <person name="Geml J."/>
            <person name="Haridas S."/>
            <person name="Hughes K."/>
            <person name="Justo A."/>
            <person name="Karasinski D."/>
            <person name="Kautmanova I."/>
            <person name="Kiss B."/>
            <person name="Kocsube S."/>
            <person name="Kotiranta H."/>
            <person name="LaButti K.M."/>
            <person name="Lechner B.E."/>
            <person name="Liimatainen K."/>
            <person name="Lipzen A."/>
            <person name="Lukacs Z."/>
            <person name="Mihaltcheva S."/>
            <person name="Morgado L.N."/>
            <person name="Niskanen T."/>
            <person name="Noordeloos M.E."/>
            <person name="Ohm R.A."/>
            <person name="Ortiz-Santana B."/>
            <person name="Ovrebo C."/>
            <person name="Racz N."/>
            <person name="Riley R."/>
            <person name="Savchenko A."/>
            <person name="Shiryaev A."/>
            <person name="Soop K."/>
            <person name="Spirin V."/>
            <person name="Szebenyi C."/>
            <person name="Tomsovsky M."/>
            <person name="Tulloss R.E."/>
            <person name="Uehling J."/>
            <person name="Grigoriev I.V."/>
            <person name="Vagvolgyi C."/>
            <person name="Papp T."/>
            <person name="Martin F.M."/>
            <person name="Miettinen O."/>
            <person name="Hibbett D.S."/>
            <person name="Nagy L.G."/>
        </authorList>
    </citation>
    <scope>NUCLEOTIDE SEQUENCE [LARGE SCALE GENOMIC DNA]</scope>
    <source>
        <strain evidence="10 11">FP101781</strain>
    </source>
</reference>
<dbReference type="PROSITE" id="PS00518">
    <property type="entry name" value="ZF_RING_1"/>
    <property type="match status" value="1"/>
</dbReference>
<evidence type="ECO:0000256" key="6">
    <source>
        <dbReference type="ARBA" id="ARBA00022771"/>
    </source>
</evidence>
<protein>
    <recommendedName>
        <fullName evidence="2">RBR-type E3 ubiquitin transferase</fullName>
        <ecNumber evidence="2">2.3.2.31</ecNumber>
    </recommendedName>
</protein>
<evidence type="ECO:0000256" key="3">
    <source>
        <dbReference type="ARBA" id="ARBA00022679"/>
    </source>
</evidence>
<dbReference type="EC" id="2.3.2.31" evidence="2"/>
<name>A0A4Y7SUV3_COPMI</name>
<dbReference type="GO" id="GO:0061630">
    <property type="term" value="F:ubiquitin protein ligase activity"/>
    <property type="evidence" value="ECO:0007669"/>
    <property type="project" value="UniProtKB-EC"/>
</dbReference>
<dbReference type="AlphaFoldDB" id="A0A4Y7SUV3"/>
<keyword evidence="5" id="KW-0677">Repeat</keyword>
<dbReference type="GO" id="GO:0008270">
    <property type="term" value="F:zinc ion binding"/>
    <property type="evidence" value="ECO:0007669"/>
    <property type="project" value="UniProtKB-KW"/>
</dbReference>
<evidence type="ECO:0000313" key="11">
    <source>
        <dbReference type="Proteomes" id="UP000298030"/>
    </source>
</evidence>
<keyword evidence="8" id="KW-0862">Zinc</keyword>
<dbReference type="Proteomes" id="UP000298030">
    <property type="component" value="Unassembled WGS sequence"/>
</dbReference>
<organism evidence="10 11">
    <name type="scientific">Coprinellus micaceus</name>
    <name type="common">Glistening ink-cap mushroom</name>
    <name type="synonym">Coprinus micaceus</name>
    <dbReference type="NCBI Taxonomy" id="71717"/>
    <lineage>
        <taxon>Eukaryota</taxon>
        <taxon>Fungi</taxon>
        <taxon>Dikarya</taxon>
        <taxon>Basidiomycota</taxon>
        <taxon>Agaricomycotina</taxon>
        <taxon>Agaricomycetes</taxon>
        <taxon>Agaricomycetidae</taxon>
        <taxon>Agaricales</taxon>
        <taxon>Agaricineae</taxon>
        <taxon>Psathyrellaceae</taxon>
        <taxon>Coprinellus</taxon>
    </lineage>
</organism>
<dbReference type="PROSITE" id="PS51873">
    <property type="entry name" value="TRIAD"/>
    <property type="match status" value="1"/>
</dbReference>
<sequence>MLNLFVAKLRPPNLSSTGMPHGGIAKSRQGTRSYRGTQFKRSSMIRIECVGCCDTVLPLDCLQASCDHYFCEGCVVTLAGICVKDESSFPMKCCKQPLKSSDVTPFLDQNLRMLYAAACLEFGTPAGERVYCPQPKCSAFLGSAVAGPRSHQLAGATLTCQNCRIAVCTGCKEEAHSGEDCEENKEMQATRKLAEERNWKSCPKCRAIVEKTEGCNHMVCRCTEEFLLQMWGPMETKNM</sequence>
<dbReference type="InterPro" id="IPR017907">
    <property type="entry name" value="Znf_RING_CS"/>
</dbReference>
<evidence type="ECO:0000256" key="2">
    <source>
        <dbReference type="ARBA" id="ARBA00012251"/>
    </source>
</evidence>
<keyword evidence="3" id="KW-0808">Transferase</keyword>
<keyword evidence="4" id="KW-0479">Metal-binding</keyword>
<dbReference type="SUPFAM" id="SSF57850">
    <property type="entry name" value="RING/U-box"/>
    <property type="match status" value="1"/>
</dbReference>
<evidence type="ECO:0000256" key="7">
    <source>
        <dbReference type="ARBA" id="ARBA00022786"/>
    </source>
</evidence>
<dbReference type="InterPro" id="IPR031127">
    <property type="entry name" value="E3_UB_ligase_RBR"/>
</dbReference>
<dbReference type="EMBL" id="QPFP01000057">
    <property type="protein sequence ID" value="TEB25398.1"/>
    <property type="molecule type" value="Genomic_DNA"/>
</dbReference>
<keyword evidence="6" id="KW-0863">Zinc-finger</keyword>
<comment type="catalytic activity">
    <reaction evidence="1">
        <text>[E2 ubiquitin-conjugating enzyme]-S-ubiquitinyl-L-cysteine + [acceptor protein]-L-lysine = [E2 ubiquitin-conjugating enzyme]-L-cysteine + [acceptor protein]-N(6)-ubiquitinyl-L-lysine.</text>
        <dbReference type="EC" id="2.3.2.31"/>
    </reaction>
</comment>
<feature type="domain" description="RING-type" evidence="9">
    <location>
        <begin position="45"/>
        <end position="239"/>
    </location>
</feature>
<keyword evidence="11" id="KW-1185">Reference proteome</keyword>
<evidence type="ECO:0000256" key="4">
    <source>
        <dbReference type="ARBA" id="ARBA00022723"/>
    </source>
</evidence>
<dbReference type="PANTHER" id="PTHR11685">
    <property type="entry name" value="RBR FAMILY RING FINGER AND IBR DOMAIN-CONTAINING"/>
    <property type="match status" value="1"/>
</dbReference>
<comment type="caution">
    <text evidence="10">The sequence shown here is derived from an EMBL/GenBank/DDBJ whole genome shotgun (WGS) entry which is preliminary data.</text>
</comment>
<dbReference type="InterPro" id="IPR002867">
    <property type="entry name" value="IBR_dom"/>
</dbReference>
<evidence type="ECO:0000259" key="9">
    <source>
        <dbReference type="PROSITE" id="PS51873"/>
    </source>
</evidence>
<dbReference type="SMART" id="SM00647">
    <property type="entry name" value="IBR"/>
    <property type="match status" value="1"/>
</dbReference>
<dbReference type="OrthoDB" id="9977870at2759"/>
<dbReference type="GO" id="GO:0016567">
    <property type="term" value="P:protein ubiquitination"/>
    <property type="evidence" value="ECO:0007669"/>
    <property type="project" value="InterPro"/>
</dbReference>
<proteinExistence type="predicted"/>
<dbReference type="CDD" id="cd20335">
    <property type="entry name" value="BRcat_RBR"/>
    <property type="match status" value="1"/>
</dbReference>
<evidence type="ECO:0000256" key="1">
    <source>
        <dbReference type="ARBA" id="ARBA00001798"/>
    </source>
</evidence>
<keyword evidence="7" id="KW-0833">Ubl conjugation pathway</keyword>
<accession>A0A4Y7SUV3</accession>
<dbReference type="InterPro" id="IPR044066">
    <property type="entry name" value="TRIAD_supradom"/>
</dbReference>
<evidence type="ECO:0000256" key="5">
    <source>
        <dbReference type="ARBA" id="ARBA00022737"/>
    </source>
</evidence>